<feature type="binding site" evidence="9">
    <location>
        <position position="66"/>
    </location>
    <ligand>
        <name>Zn(2+)</name>
        <dbReference type="ChEBI" id="CHEBI:29105"/>
        <label>2</label>
    </ligand>
</feature>
<name>E3GW48_METFV</name>
<keyword evidence="2 9" id="KW-0479">Metal-binding</keyword>
<keyword evidence="5" id="KW-0805">Transcription regulation</keyword>
<evidence type="ECO:0000256" key="11">
    <source>
        <dbReference type="RuleBase" id="RU003474"/>
    </source>
</evidence>
<sequence length="105" mass="12486">MEFCPKCKALMVSKNGVLKCTRCGYEKKLDKNVINTYKTTEKVGKREAVIFTKSEVKTMPTVKKECPKCGNNEAYWWLQQTRRADESETRFFRCTKCKYTWREYD</sequence>
<feature type="binding site" evidence="9">
    <location>
        <position position="4"/>
    </location>
    <ligand>
        <name>Zn(2+)</name>
        <dbReference type="ChEBI" id="CHEBI:29105"/>
        <label>1</label>
    </ligand>
</feature>
<dbReference type="PIRSF" id="PIRSF005586">
    <property type="entry name" value="RNApol_RpoM"/>
    <property type="match status" value="1"/>
</dbReference>
<gene>
    <name evidence="13" type="ordered locus">Mfer_1018</name>
</gene>
<keyword evidence="6 8" id="KW-0804">Transcription</keyword>
<evidence type="ECO:0000256" key="3">
    <source>
        <dbReference type="ARBA" id="ARBA00022771"/>
    </source>
</evidence>
<evidence type="ECO:0000256" key="8">
    <source>
        <dbReference type="PIRNR" id="PIRNR005586"/>
    </source>
</evidence>
<dbReference type="STRING" id="523846.Mfer_1018"/>
<dbReference type="InterPro" id="IPR012164">
    <property type="entry name" value="Rpa12/Rpb9/Rpc10/TFS"/>
</dbReference>
<evidence type="ECO:0000256" key="6">
    <source>
        <dbReference type="ARBA" id="ARBA00023163"/>
    </source>
</evidence>
<evidence type="ECO:0000256" key="10">
    <source>
        <dbReference type="PIRSR" id="PIRSR005586-2"/>
    </source>
</evidence>
<feature type="binding site" evidence="9">
    <location>
        <position position="7"/>
    </location>
    <ligand>
        <name>Zn(2+)</name>
        <dbReference type="ChEBI" id="CHEBI:29105"/>
        <label>1</label>
    </ligand>
</feature>
<evidence type="ECO:0000313" key="13">
    <source>
        <dbReference type="EMBL" id="ADP77813.1"/>
    </source>
</evidence>
<keyword evidence="14" id="KW-1185">Reference proteome</keyword>
<dbReference type="InterPro" id="IPR001222">
    <property type="entry name" value="Znf_TFIIS"/>
</dbReference>
<dbReference type="PANTHER" id="PTHR11239">
    <property type="entry name" value="DNA-DIRECTED RNA POLYMERASE"/>
    <property type="match status" value="1"/>
</dbReference>
<evidence type="ECO:0000313" key="14">
    <source>
        <dbReference type="Proteomes" id="UP000002315"/>
    </source>
</evidence>
<feature type="zinc finger region" description="C4-type" evidence="10">
    <location>
        <begin position="4"/>
        <end position="23"/>
    </location>
</feature>
<dbReference type="GO" id="GO:0003676">
    <property type="term" value="F:nucleic acid binding"/>
    <property type="evidence" value="ECO:0007669"/>
    <property type="project" value="InterPro"/>
</dbReference>
<dbReference type="SUPFAM" id="SSF57783">
    <property type="entry name" value="Zinc beta-ribbon"/>
    <property type="match status" value="1"/>
</dbReference>
<evidence type="ECO:0000256" key="9">
    <source>
        <dbReference type="PIRSR" id="PIRSR005586-1"/>
    </source>
</evidence>
<dbReference type="CDD" id="cd10511">
    <property type="entry name" value="Zn-ribbon_TFS"/>
    <property type="match status" value="1"/>
</dbReference>
<keyword evidence="13" id="KW-0240">DNA-directed RNA polymerase</keyword>
<evidence type="ECO:0000256" key="5">
    <source>
        <dbReference type="ARBA" id="ARBA00023015"/>
    </source>
</evidence>
<feature type="binding site" evidence="9">
    <location>
        <position position="69"/>
    </location>
    <ligand>
        <name>Zn(2+)</name>
        <dbReference type="ChEBI" id="CHEBI:29105"/>
        <label>2</label>
    </ligand>
</feature>
<protein>
    <recommendedName>
        <fullName evidence="1">Transcription factor S</fullName>
    </recommendedName>
    <alternativeName>
        <fullName evidence="7">Transcription elongation factor IIS/RNA polymerase subunit homolog</fullName>
    </alternativeName>
</protein>
<reference evidence="13 14" key="1">
    <citation type="journal article" date="2010" name="Stand. Genomic Sci.">
        <title>Complete genome sequence of Methanothermus fervidus type strain (V24S).</title>
        <authorList>
            <person name="Anderson I."/>
            <person name="Djao O.D."/>
            <person name="Misra M."/>
            <person name="Chertkov O."/>
            <person name="Nolan M."/>
            <person name="Lucas S."/>
            <person name="Lapidus A."/>
            <person name="Del Rio T.G."/>
            <person name="Tice H."/>
            <person name="Cheng J.F."/>
            <person name="Tapia R."/>
            <person name="Han C."/>
            <person name="Goodwin L."/>
            <person name="Pitluck S."/>
            <person name="Liolios K."/>
            <person name="Ivanova N."/>
            <person name="Mavromatis K."/>
            <person name="Mikhailova N."/>
            <person name="Pati A."/>
            <person name="Brambilla E."/>
            <person name="Chen A."/>
            <person name="Palaniappan K."/>
            <person name="Land M."/>
            <person name="Hauser L."/>
            <person name="Chang Y.J."/>
            <person name="Jeffries C.D."/>
            <person name="Sikorski J."/>
            <person name="Spring S."/>
            <person name="Rohde M."/>
            <person name="Eichinger K."/>
            <person name="Huber H."/>
            <person name="Wirth R."/>
            <person name="Goker M."/>
            <person name="Detter J.C."/>
            <person name="Woyke T."/>
            <person name="Bristow J."/>
            <person name="Eisen J.A."/>
            <person name="Markowitz V."/>
            <person name="Hugenholtz P."/>
            <person name="Klenk H.P."/>
            <person name="Kyrpides N.C."/>
        </authorList>
    </citation>
    <scope>NUCLEOTIDE SEQUENCE [LARGE SCALE GENOMIC DNA]</scope>
    <source>
        <strain evidence="14">ATCC 43054 / DSM 2088 / JCM 10308 / V24 S</strain>
    </source>
</reference>
<dbReference type="NCBIfam" id="TIGR01384">
    <property type="entry name" value="TFS_arch"/>
    <property type="match status" value="1"/>
</dbReference>
<evidence type="ECO:0000256" key="7">
    <source>
        <dbReference type="ARBA" id="ARBA00032962"/>
    </source>
</evidence>
<feature type="binding site" evidence="9">
    <location>
        <position position="23"/>
    </location>
    <ligand>
        <name>Zn(2+)</name>
        <dbReference type="ChEBI" id="CHEBI:29105"/>
        <label>1</label>
    </ligand>
</feature>
<dbReference type="GO" id="GO:0006355">
    <property type="term" value="P:regulation of DNA-templated transcription"/>
    <property type="evidence" value="ECO:0007669"/>
    <property type="project" value="InterPro"/>
</dbReference>
<dbReference type="PROSITE" id="PS01030">
    <property type="entry name" value="RNA_POL_M_15KD"/>
    <property type="match status" value="1"/>
</dbReference>
<dbReference type="GO" id="GO:0000428">
    <property type="term" value="C:DNA-directed RNA polymerase complex"/>
    <property type="evidence" value="ECO:0007669"/>
    <property type="project" value="UniProtKB-KW"/>
</dbReference>
<keyword evidence="13" id="KW-0808">Transferase</keyword>
<dbReference type="Pfam" id="PF01096">
    <property type="entry name" value="Zn_ribbon_TFIIS"/>
    <property type="match status" value="1"/>
</dbReference>
<dbReference type="InterPro" id="IPR001529">
    <property type="entry name" value="Zn_ribbon_RPB9"/>
</dbReference>
<organism evidence="13 14">
    <name type="scientific">Methanothermus fervidus (strain ATCC 43054 / DSM 2088 / JCM 10308 / V24 S)</name>
    <dbReference type="NCBI Taxonomy" id="523846"/>
    <lineage>
        <taxon>Archaea</taxon>
        <taxon>Methanobacteriati</taxon>
        <taxon>Methanobacteriota</taxon>
        <taxon>Methanomada group</taxon>
        <taxon>Methanobacteria</taxon>
        <taxon>Methanobacteriales</taxon>
        <taxon>Methanothermaceae</taxon>
        <taxon>Methanothermus</taxon>
    </lineage>
</organism>
<dbReference type="Gene3D" id="2.20.25.10">
    <property type="match status" value="1"/>
</dbReference>
<evidence type="ECO:0000256" key="1">
    <source>
        <dbReference type="ARBA" id="ARBA00018272"/>
    </source>
</evidence>
<dbReference type="Proteomes" id="UP000002315">
    <property type="component" value="Chromosome"/>
</dbReference>
<dbReference type="Pfam" id="PF02150">
    <property type="entry name" value="Zn_ribbon_RPB9"/>
    <property type="match status" value="1"/>
</dbReference>
<accession>E3GW48</accession>
<comment type="similarity">
    <text evidence="8 11">Belongs to the archaeal rpoM/eukaryotic RPA12/RPB9/RPC11 RNA polymerase family.</text>
</comment>
<dbReference type="OrthoDB" id="72957at2157"/>
<proteinExistence type="inferred from homology"/>
<feature type="domain" description="TFIIS-type" evidence="12">
    <location>
        <begin position="62"/>
        <end position="102"/>
    </location>
</feature>
<dbReference type="PANTHER" id="PTHR11239:SF12">
    <property type="entry name" value="DNA-DIRECTED RNA POLYMERASE III SUBUNIT RPC10"/>
    <property type="match status" value="1"/>
</dbReference>
<dbReference type="SMART" id="SM00440">
    <property type="entry name" value="ZnF_C2C2"/>
    <property type="match status" value="1"/>
</dbReference>
<dbReference type="GO" id="GO:0008270">
    <property type="term" value="F:zinc ion binding"/>
    <property type="evidence" value="ECO:0007669"/>
    <property type="project" value="UniProtKB-KW"/>
</dbReference>
<feature type="binding site" evidence="9">
    <location>
        <position position="20"/>
    </location>
    <ligand>
        <name>Zn(2+)</name>
        <dbReference type="ChEBI" id="CHEBI:29105"/>
        <label>1</label>
    </ligand>
</feature>
<dbReference type="GO" id="GO:0006351">
    <property type="term" value="P:DNA-templated transcription"/>
    <property type="evidence" value="ECO:0007669"/>
    <property type="project" value="InterPro"/>
</dbReference>
<evidence type="ECO:0000256" key="4">
    <source>
        <dbReference type="ARBA" id="ARBA00022833"/>
    </source>
</evidence>
<dbReference type="InterPro" id="IPR006288">
    <property type="entry name" value="TFS"/>
</dbReference>
<dbReference type="GO" id="GO:0003899">
    <property type="term" value="F:DNA-directed RNA polymerase activity"/>
    <property type="evidence" value="ECO:0007669"/>
    <property type="project" value="InterPro"/>
</dbReference>
<keyword evidence="13" id="KW-0548">Nucleotidyltransferase</keyword>
<keyword evidence="4 9" id="KW-0862">Zinc</keyword>
<keyword evidence="3 10" id="KW-0863">Zinc-finger</keyword>
<feature type="binding site" evidence="9">
    <location>
        <position position="97"/>
    </location>
    <ligand>
        <name>Zn(2+)</name>
        <dbReference type="ChEBI" id="CHEBI:29105"/>
        <label>2</label>
    </ligand>
</feature>
<dbReference type="KEGG" id="mfv:Mfer_1018"/>
<evidence type="ECO:0000256" key="2">
    <source>
        <dbReference type="ARBA" id="ARBA00022723"/>
    </source>
</evidence>
<dbReference type="HOGENOM" id="CLU_093932_3_2_2"/>
<dbReference type="PROSITE" id="PS00466">
    <property type="entry name" value="ZF_TFIIS_1"/>
    <property type="match status" value="1"/>
</dbReference>
<feature type="binding site" evidence="9">
    <location>
        <position position="94"/>
    </location>
    <ligand>
        <name>Zn(2+)</name>
        <dbReference type="ChEBI" id="CHEBI:29105"/>
        <label>2</label>
    </ligand>
</feature>
<dbReference type="SMART" id="SM00661">
    <property type="entry name" value="RPOL9"/>
    <property type="match status" value="1"/>
</dbReference>
<dbReference type="EMBL" id="CP002278">
    <property type="protein sequence ID" value="ADP77813.1"/>
    <property type="molecule type" value="Genomic_DNA"/>
</dbReference>
<dbReference type="AlphaFoldDB" id="E3GW48"/>
<evidence type="ECO:0000259" key="12">
    <source>
        <dbReference type="PROSITE" id="PS51133"/>
    </source>
</evidence>
<dbReference type="PROSITE" id="PS51133">
    <property type="entry name" value="ZF_TFIIS_2"/>
    <property type="match status" value="1"/>
</dbReference>
<dbReference type="InterPro" id="IPR019761">
    <property type="entry name" value="DNA-dir_RNA_pol-M_15_CS"/>
</dbReference>